<comment type="caution">
    <text evidence="2">The sequence shown here is derived from an EMBL/GenBank/DDBJ whole genome shotgun (WGS) entry which is preliminary data.</text>
</comment>
<dbReference type="Pfam" id="PF18962">
    <property type="entry name" value="Por_Secre_tail"/>
    <property type="match status" value="1"/>
</dbReference>
<proteinExistence type="predicted"/>
<dbReference type="EMBL" id="LNQE01000615">
    <property type="protein sequence ID" value="KUG25728.1"/>
    <property type="molecule type" value="Genomic_DNA"/>
</dbReference>
<gene>
    <name evidence="2" type="ORF">ASZ90_004443</name>
</gene>
<reference evidence="2" key="1">
    <citation type="journal article" date="2015" name="Proc. Natl. Acad. Sci. U.S.A.">
        <title>Networks of energetic and metabolic interactions define dynamics in microbial communities.</title>
        <authorList>
            <person name="Embree M."/>
            <person name="Liu J.K."/>
            <person name="Al-Bassam M.M."/>
            <person name="Zengler K."/>
        </authorList>
    </citation>
    <scope>NUCLEOTIDE SEQUENCE</scope>
</reference>
<accession>A0A0W8FXV5</accession>
<dbReference type="EC" id="2.4.1.18" evidence="2"/>
<keyword evidence="2" id="KW-0328">Glycosyltransferase</keyword>
<feature type="domain" description="Secretion system C-terminal sorting" evidence="1">
    <location>
        <begin position="418"/>
        <end position="504"/>
    </location>
</feature>
<organism evidence="2">
    <name type="scientific">hydrocarbon metagenome</name>
    <dbReference type="NCBI Taxonomy" id="938273"/>
    <lineage>
        <taxon>unclassified sequences</taxon>
        <taxon>metagenomes</taxon>
        <taxon>ecological metagenomes</taxon>
    </lineage>
</organism>
<dbReference type="AlphaFoldDB" id="A0A0W8FXV5"/>
<sequence>MITYDNISAIYSAGFFLSGILNNKIWTNGVVSGASVNDYLPGSVGSESTQKNNKIYPLFSTDEPFSKNWHEWKKAVAQGATYYDGDKNGKYDPIDHNGNGMWEINEDRPGLMYDQTYFTIYNDAVPEGRRRFNGVEPLGIEIRQTIFATENLFGLDKTVFIRYSIFNTGLKADTLKEVIFSIWLDPDLGNHEDDLVGCDTLLNSGFTYNEGPDLLFGEKPPVLYSTFIQTPIEYTGDIKDTAVIRYDNLTEERKFPGYVNTKFIAHTNYYTLPWGYETNKETERNRMLGKHFWGDIIDPCLWQLGEVFNDDCIRINPLFWYSGDPVSNSGWLNTSSTDQRQLISTGLFELVKDQPQDIIVAYTFGEGYNNVPAFAVTRERVKEVFREYNANFPNSFVLSDLPNDPERLSYNFTLEQNFPNPFNPTTTIRYSIKGTNYLANPQNNELLDTQMIVYDVMGRKITTLVNEPKAPGTYEITFDASQLASGVYFYRLQSGSFMQTKKMILLR</sequence>
<dbReference type="InterPro" id="IPR026444">
    <property type="entry name" value="Secre_tail"/>
</dbReference>
<keyword evidence="2" id="KW-0808">Transferase</keyword>
<dbReference type="Gene3D" id="2.60.40.4070">
    <property type="match status" value="1"/>
</dbReference>
<evidence type="ECO:0000313" key="2">
    <source>
        <dbReference type="EMBL" id="KUG25728.1"/>
    </source>
</evidence>
<dbReference type="NCBIfam" id="TIGR04183">
    <property type="entry name" value="Por_Secre_tail"/>
    <property type="match status" value="1"/>
</dbReference>
<protein>
    <submittedName>
        <fullName evidence="2">1,4-alpha-glucan branching enzyme</fullName>
        <ecNumber evidence="2">2.4.1.18</ecNumber>
    </submittedName>
</protein>
<dbReference type="GO" id="GO:0003844">
    <property type="term" value="F:1,4-alpha-glucan branching enzyme activity"/>
    <property type="evidence" value="ECO:0007669"/>
    <property type="project" value="UniProtKB-EC"/>
</dbReference>
<evidence type="ECO:0000259" key="1">
    <source>
        <dbReference type="Pfam" id="PF18962"/>
    </source>
</evidence>
<name>A0A0W8FXV5_9ZZZZ</name>